<reference evidence="1" key="1">
    <citation type="submission" date="2020-08" db="EMBL/GenBank/DDBJ databases">
        <title>Multicomponent nature underlies the extraordinary mechanical properties of spider dragline silk.</title>
        <authorList>
            <person name="Kono N."/>
            <person name="Nakamura H."/>
            <person name="Mori M."/>
            <person name="Yoshida Y."/>
            <person name="Ohtoshi R."/>
            <person name="Malay A.D."/>
            <person name="Moran D.A.P."/>
            <person name="Tomita M."/>
            <person name="Numata K."/>
            <person name="Arakawa K."/>
        </authorList>
    </citation>
    <scope>NUCLEOTIDE SEQUENCE</scope>
</reference>
<protein>
    <submittedName>
        <fullName evidence="1">Uncharacterized protein</fullName>
    </submittedName>
</protein>
<sequence length="53" mass="6271">NTSEYDQGSDQHIWMGRVLQPTYFPDISPSDYQIALTLHNHQHEKHFQCQDVN</sequence>
<accession>A0A8X6PDK1</accession>
<dbReference type="Proteomes" id="UP000887013">
    <property type="component" value="Unassembled WGS sequence"/>
</dbReference>
<keyword evidence="2" id="KW-1185">Reference proteome</keyword>
<proteinExistence type="predicted"/>
<organism evidence="1 2">
    <name type="scientific">Nephila pilipes</name>
    <name type="common">Giant wood spider</name>
    <name type="synonym">Nephila maculata</name>
    <dbReference type="NCBI Taxonomy" id="299642"/>
    <lineage>
        <taxon>Eukaryota</taxon>
        <taxon>Metazoa</taxon>
        <taxon>Ecdysozoa</taxon>
        <taxon>Arthropoda</taxon>
        <taxon>Chelicerata</taxon>
        <taxon>Arachnida</taxon>
        <taxon>Araneae</taxon>
        <taxon>Araneomorphae</taxon>
        <taxon>Entelegynae</taxon>
        <taxon>Araneoidea</taxon>
        <taxon>Nephilidae</taxon>
        <taxon>Nephila</taxon>
    </lineage>
</organism>
<feature type="non-terminal residue" evidence="1">
    <location>
        <position position="1"/>
    </location>
</feature>
<name>A0A8X6PDK1_NEPPI</name>
<gene>
    <name evidence="1" type="ORF">NPIL_265061</name>
</gene>
<dbReference type="EMBL" id="BMAW01115161">
    <property type="protein sequence ID" value="GFT65121.1"/>
    <property type="molecule type" value="Genomic_DNA"/>
</dbReference>
<evidence type="ECO:0000313" key="2">
    <source>
        <dbReference type="Proteomes" id="UP000887013"/>
    </source>
</evidence>
<evidence type="ECO:0000313" key="1">
    <source>
        <dbReference type="EMBL" id="GFT65121.1"/>
    </source>
</evidence>
<dbReference type="AlphaFoldDB" id="A0A8X6PDK1"/>
<comment type="caution">
    <text evidence="1">The sequence shown here is derived from an EMBL/GenBank/DDBJ whole genome shotgun (WGS) entry which is preliminary data.</text>
</comment>